<organism evidence="2 3">
    <name type="scientific">Ascaris lumbricoides</name>
    <name type="common">Giant roundworm</name>
    <dbReference type="NCBI Taxonomy" id="6252"/>
    <lineage>
        <taxon>Eukaryota</taxon>
        <taxon>Metazoa</taxon>
        <taxon>Ecdysozoa</taxon>
        <taxon>Nematoda</taxon>
        <taxon>Chromadorea</taxon>
        <taxon>Rhabditida</taxon>
        <taxon>Spirurina</taxon>
        <taxon>Ascaridomorpha</taxon>
        <taxon>Ascaridoidea</taxon>
        <taxon>Ascarididae</taxon>
        <taxon>Ascaris</taxon>
    </lineage>
</organism>
<dbReference type="Proteomes" id="UP000036681">
    <property type="component" value="Unplaced"/>
</dbReference>
<reference evidence="3" key="1">
    <citation type="submission" date="2017-02" db="UniProtKB">
        <authorList>
            <consortium name="WormBaseParasite"/>
        </authorList>
    </citation>
    <scope>IDENTIFICATION</scope>
</reference>
<protein>
    <submittedName>
        <fullName evidence="3">Lipocalin-like domain-containing protein</fullName>
    </submittedName>
</protein>
<proteinExistence type="predicted"/>
<evidence type="ECO:0000256" key="1">
    <source>
        <dbReference type="SAM" id="MobiDB-lite"/>
    </source>
</evidence>
<dbReference type="AlphaFoldDB" id="A0A0M3IXI2"/>
<accession>A0A0M3IXI2</accession>
<dbReference type="WBParaSite" id="ALUE_0002346001-mRNA-1">
    <property type="protein sequence ID" value="ALUE_0002346001-mRNA-1"/>
    <property type="gene ID" value="ALUE_0002346001"/>
</dbReference>
<evidence type="ECO:0000313" key="3">
    <source>
        <dbReference type="WBParaSite" id="ALUE_0002346001-mRNA-1"/>
    </source>
</evidence>
<evidence type="ECO:0000313" key="2">
    <source>
        <dbReference type="Proteomes" id="UP000036681"/>
    </source>
</evidence>
<feature type="compositionally biased region" description="Basic and acidic residues" evidence="1">
    <location>
        <begin position="57"/>
        <end position="68"/>
    </location>
</feature>
<keyword evidence="2" id="KW-1185">Reference proteome</keyword>
<sequence>MSVVAYFGSLQYEQSRHKGIAQYKLFLLKAPCGRIELTGSSLQYNRYSSEGGCDTVSADRKEPRYDRY</sequence>
<name>A0A0M3IXI2_ASCLU</name>
<feature type="region of interest" description="Disordered" evidence="1">
    <location>
        <begin position="49"/>
        <end position="68"/>
    </location>
</feature>